<organism evidence="1 2">
    <name type="scientific">Oryza sativa subsp. indica</name>
    <name type="common">Rice</name>
    <dbReference type="NCBI Taxonomy" id="39946"/>
    <lineage>
        <taxon>Eukaryota</taxon>
        <taxon>Viridiplantae</taxon>
        <taxon>Streptophyta</taxon>
        <taxon>Embryophyta</taxon>
        <taxon>Tracheophyta</taxon>
        <taxon>Spermatophyta</taxon>
        <taxon>Magnoliopsida</taxon>
        <taxon>Liliopsida</taxon>
        <taxon>Poales</taxon>
        <taxon>Poaceae</taxon>
        <taxon>BOP clade</taxon>
        <taxon>Oryzoideae</taxon>
        <taxon>Oryzeae</taxon>
        <taxon>Oryzinae</taxon>
        <taxon>Oryza</taxon>
        <taxon>Oryza sativa</taxon>
    </lineage>
</organism>
<dbReference type="EMBL" id="CM000137">
    <property type="protein sequence ID" value="EEC68957.1"/>
    <property type="molecule type" value="Genomic_DNA"/>
</dbReference>
<evidence type="ECO:0000313" key="1">
    <source>
        <dbReference type="EMBL" id="EEC68957.1"/>
    </source>
</evidence>
<gene>
    <name evidence="1" type="ORF">OsI_37685</name>
</gene>
<sequence>MAYDKSAWTRWARSQAGLSAGDDTDDGDGASPEKKDIQSYINLALLDVVDDSASVSSGGGDFTAANVSLEEYMKGRWSRSSSFD</sequence>
<name>B8BNG6_ORYSI</name>
<dbReference type="AlphaFoldDB" id="B8BNG6"/>
<dbReference type="HOGENOM" id="CLU_2531474_0_0_1"/>
<dbReference type="Proteomes" id="UP000007015">
    <property type="component" value="Chromosome 12"/>
</dbReference>
<protein>
    <submittedName>
        <fullName evidence="1">Uncharacterized protein</fullName>
    </submittedName>
</protein>
<dbReference type="STRING" id="39946.B8BNG6"/>
<keyword evidence="2" id="KW-1185">Reference proteome</keyword>
<proteinExistence type="predicted"/>
<evidence type="ECO:0000313" key="2">
    <source>
        <dbReference type="Proteomes" id="UP000007015"/>
    </source>
</evidence>
<accession>B8BNG6</accession>
<reference evidence="1 2" key="1">
    <citation type="journal article" date="2005" name="PLoS Biol.">
        <title>The genomes of Oryza sativa: a history of duplications.</title>
        <authorList>
            <person name="Yu J."/>
            <person name="Wang J."/>
            <person name="Lin W."/>
            <person name="Li S."/>
            <person name="Li H."/>
            <person name="Zhou J."/>
            <person name="Ni P."/>
            <person name="Dong W."/>
            <person name="Hu S."/>
            <person name="Zeng C."/>
            <person name="Zhang J."/>
            <person name="Zhang Y."/>
            <person name="Li R."/>
            <person name="Xu Z."/>
            <person name="Li S."/>
            <person name="Li X."/>
            <person name="Zheng H."/>
            <person name="Cong L."/>
            <person name="Lin L."/>
            <person name="Yin J."/>
            <person name="Geng J."/>
            <person name="Li G."/>
            <person name="Shi J."/>
            <person name="Liu J."/>
            <person name="Lv H."/>
            <person name="Li J."/>
            <person name="Wang J."/>
            <person name="Deng Y."/>
            <person name="Ran L."/>
            <person name="Shi X."/>
            <person name="Wang X."/>
            <person name="Wu Q."/>
            <person name="Li C."/>
            <person name="Ren X."/>
            <person name="Wang J."/>
            <person name="Wang X."/>
            <person name="Li D."/>
            <person name="Liu D."/>
            <person name="Zhang X."/>
            <person name="Ji Z."/>
            <person name="Zhao W."/>
            <person name="Sun Y."/>
            <person name="Zhang Z."/>
            <person name="Bao J."/>
            <person name="Han Y."/>
            <person name="Dong L."/>
            <person name="Ji J."/>
            <person name="Chen P."/>
            <person name="Wu S."/>
            <person name="Liu J."/>
            <person name="Xiao Y."/>
            <person name="Bu D."/>
            <person name="Tan J."/>
            <person name="Yang L."/>
            <person name="Ye C."/>
            <person name="Zhang J."/>
            <person name="Xu J."/>
            <person name="Zhou Y."/>
            <person name="Yu Y."/>
            <person name="Zhang B."/>
            <person name="Zhuang S."/>
            <person name="Wei H."/>
            <person name="Liu B."/>
            <person name="Lei M."/>
            <person name="Yu H."/>
            <person name="Li Y."/>
            <person name="Xu H."/>
            <person name="Wei S."/>
            <person name="He X."/>
            <person name="Fang L."/>
            <person name="Zhang Z."/>
            <person name="Zhang Y."/>
            <person name="Huang X."/>
            <person name="Su Z."/>
            <person name="Tong W."/>
            <person name="Li J."/>
            <person name="Tong Z."/>
            <person name="Li S."/>
            <person name="Ye J."/>
            <person name="Wang L."/>
            <person name="Fang L."/>
            <person name="Lei T."/>
            <person name="Chen C."/>
            <person name="Chen H."/>
            <person name="Xu Z."/>
            <person name="Li H."/>
            <person name="Huang H."/>
            <person name="Zhang F."/>
            <person name="Xu H."/>
            <person name="Li N."/>
            <person name="Zhao C."/>
            <person name="Li S."/>
            <person name="Dong L."/>
            <person name="Huang Y."/>
            <person name="Li L."/>
            <person name="Xi Y."/>
            <person name="Qi Q."/>
            <person name="Li W."/>
            <person name="Zhang B."/>
            <person name="Hu W."/>
            <person name="Zhang Y."/>
            <person name="Tian X."/>
            <person name="Jiao Y."/>
            <person name="Liang X."/>
            <person name="Jin J."/>
            <person name="Gao L."/>
            <person name="Zheng W."/>
            <person name="Hao B."/>
            <person name="Liu S."/>
            <person name="Wang W."/>
            <person name="Yuan L."/>
            <person name="Cao M."/>
            <person name="McDermott J."/>
            <person name="Samudrala R."/>
            <person name="Wang J."/>
            <person name="Wong G.K."/>
            <person name="Yang H."/>
        </authorList>
    </citation>
    <scope>NUCLEOTIDE SEQUENCE [LARGE SCALE GENOMIC DNA]</scope>
    <source>
        <strain evidence="2">cv. 93-11</strain>
    </source>
</reference>
<dbReference type="Gramene" id="BGIOSGA036525-TA">
    <property type="protein sequence ID" value="BGIOSGA036525-PA"/>
    <property type="gene ID" value="BGIOSGA036525"/>
</dbReference>